<gene>
    <name evidence="1" type="ORF">Vbra_14556</name>
</gene>
<dbReference type="EMBL" id="CDMY01000376">
    <property type="protein sequence ID" value="CEM07681.1"/>
    <property type="molecule type" value="Genomic_DNA"/>
</dbReference>
<dbReference type="VEuPathDB" id="CryptoDB:Vbra_14556"/>
<dbReference type="AlphaFoldDB" id="A0A0G4F6D6"/>
<name>A0A0G4F6D6_VITBC</name>
<protein>
    <submittedName>
        <fullName evidence="1">Uncharacterized protein</fullName>
    </submittedName>
</protein>
<evidence type="ECO:0000313" key="1">
    <source>
        <dbReference type="EMBL" id="CEM07681.1"/>
    </source>
</evidence>
<reference evidence="1 2" key="1">
    <citation type="submission" date="2014-11" db="EMBL/GenBank/DDBJ databases">
        <authorList>
            <person name="Zhu J."/>
            <person name="Qi W."/>
            <person name="Song R."/>
        </authorList>
    </citation>
    <scope>NUCLEOTIDE SEQUENCE [LARGE SCALE GENOMIC DNA]</scope>
</reference>
<dbReference type="InParanoid" id="A0A0G4F6D6"/>
<organism evidence="1 2">
    <name type="scientific">Vitrella brassicaformis (strain CCMP3155)</name>
    <dbReference type="NCBI Taxonomy" id="1169540"/>
    <lineage>
        <taxon>Eukaryota</taxon>
        <taxon>Sar</taxon>
        <taxon>Alveolata</taxon>
        <taxon>Colpodellida</taxon>
        <taxon>Vitrellaceae</taxon>
        <taxon>Vitrella</taxon>
    </lineage>
</organism>
<keyword evidence="2" id="KW-1185">Reference proteome</keyword>
<evidence type="ECO:0000313" key="2">
    <source>
        <dbReference type="Proteomes" id="UP000041254"/>
    </source>
</evidence>
<proteinExistence type="predicted"/>
<dbReference type="Proteomes" id="UP000041254">
    <property type="component" value="Unassembled WGS sequence"/>
</dbReference>
<sequence length="420" mass="45728">MSLSDRLTLRFSLLRERYFEHGSQGSQGPADEGGVLEVRVEAVNVPLGPPVSAFVLPPRINKHQPLVLVAEVLQSDECSAEGQTGWAWLSQDGHPIDVVRPPLVSQTTHRPYAYPPLTNLGYWLGYDGTTGRINNLRVPGETPNLPPMETVIEDDADGHMELVDMLHRDLESRGMETALEKELEDDLMKAVSRNLFLLRQLAVRYPAAAGENVRTFEGLAVNATSTVPSLAHNSTAEVTSSTTTTPPTAASVVFRPLAAFVVDTVPAHTVSVPTSSLDLGVRLILGIIPPSLLEEASYRFQLSITVPGAELEGSAVVREVGVELNRPPTERMGDMEGGTATVVPTEGRSFETIFQISVAECFDKDLPVTYNIWTTSLFPYSPSPPFTNITDGLYWTSHVNQSRAIVDGLVPVANRSLLHE</sequence>
<accession>A0A0G4F6D6</accession>